<evidence type="ECO:0000313" key="10">
    <source>
        <dbReference type="EMBL" id="KPL53935.1"/>
    </source>
</evidence>
<dbReference type="STRING" id="665126.ABB55_18390"/>
<evidence type="ECO:0000256" key="3">
    <source>
        <dbReference type="ARBA" id="ARBA00022741"/>
    </source>
</evidence>
<proteinExistence type="inferred from homology"/>
<dbReference type="AlphaFoldDB" id="A0A0P6VRV9"/>
<keyword evidence="4" id="KW-0862">Zinc</keyword>
<reference evidence="10 11" key="1">
    <citation type="submission" date="2015-09" db="EMBL/GenBank/DDBJ databases">
        <authorList>
            <person name="Jackson K.R."/>
            <person name="Lunt B.L."/>
            <person name="Fisher J.N.B."/>
            <person name="Gardner A.V."/>
            <person name="Bailey M.E."/>
            <person name="Deus L.M."/>
            <person name="Earl A.S."/>
            <person name="Gibby P.D."/>
            <person name="Hartmann K.A."/>
            <person name="Liu J.E."/>
            <person name="Manci A.M."/>
            <person name="Nielsen D.A."/>
            <person name="Solomon M.B."/>
            <person name="Breakwell D.P."/>
            <person name="Burnett S.H."/>
            <person name="Grose J.H."/>
        </authorList>
    </citation>
    <scope>NUCLEOTIDE SEQUENCE [LARGE SCALE GENOMIC DNA]</scope>
    <source>
        <strain evidence="10 11">16</strain>
    </source>
</reference>
<dbReference type="InterPro" id="IPR014729">
    <property type="entry name" value="Rossmann-like_a/b/a_fold"/>
</dbReference>
<dbReference type="InterPro" id="IPR001412">
    <property type="entry name" value="aa-tRNA-synth_I_CS"/>
</dbReference>
<evidence type="ECO:0000256" key="6">
    <source>
        <dbReference type="ARBA" id="ARBA00023146"/>
    </source>
</evidence>
<evidence type="ECO:0000256" key="1">
    <source>
        <dbReference type="ARBA" id="ARBA00022598"/>
    </source>
</evidence>
<dbReference type="GO" id="GO:0005524">
    <property type="term" value="F:ATP binding"/>
    <property type="evidence" value="ECO:0007669"/>
    <property type="project" value="UniProtKB-KW"/>
</dbReference>
<keyword evidence="6 7" id="KW-0030">Aminoacyl-tRNA synthetase</keyword>
<keyword evidence="7" id="KW-0648">Protein biosynthesis</keyword>
<dbReference type="GO" id="GO:0006424">
    <property type="term" value="P:glutamyl-tRNA aminoacylation"/>
    <property type="evidence" value="ECO:0007669"/>
    <property type="project" value="TreeGrafter"/>
</dbReference>
<feature type="domain" description="Glutamyl/glutaminyl-tRNA synthetase class Ib catalytic" evidence="9">
    <location>
        <begin position="197"/>
        <end position="298"/>
    </location>
</feature>
<reference evidence="10 11" key="2">
    <citation type="submission" date="2015-10" db="EMBL/GenBank/DDBJ databases">
        <title>Draft Genome Sequence of Prosthecomicrobium hirschii ATCC 27832.</title>
        <authorList>
            <person name="Daniel J."/>
            <person name="Givan S.A."/>
            <person name="Brun Y.V."/>
            <person name="Brown P.J."/>
        </authorList>
    </citation>
    <scope>NUCLEOTIDE SEQUENCE [LARGE SCALE GENOMIC DNA]</scope>
    <source>
        <strain evidence="10 11">16</strain>
    </source>
</reference>
<sequence>MTRPVFRFAPSPNGDLHLGHAFSVLTNFRAAKAAGGRFLLRMEDIDTTRCRPEFEAGILADLAWLGIRWETPVRRQSEHFADYAAALGRLTEMGLVYPAFLSRGAIKARVEAAEAAGRTWPRDPDGAPLDPGDDRDLDAAEAARRIAAGAPFAWRLRMEAACAAAGDGLTWQEQGEGPGGEGPGGERQGVEEQGVETGRIAAAPERWGDVILARRDTPTSYHLAVVVDDALQGVTHVVRGRDLFHATSVHRLLQRLLGLPEPVYRHHRLILDGAGRKLSKSQHDTSLAALRAGGASPADICRMVGLEPEPGRDGDRTAAQPN</sequence>
<dbReference type="RefSeq" id="WP_054360100.1">
    <property type="nucleotide sequence ID" value="NZ_LJYW01000001.1"/>
</dbReference>
<keyword evidence="11" id="KW-1185">Reference proteome</keyword>
<keyword evidence="5 7" id="KW-0067">ATP-binding</keyword>
<name>A0A0P6VRV9_9HYPH</name>
<evidence type="ECO:0000256" key="8">
    <source>
        <dbReference type="SAM" id="MobiDB-lite"/>
    </source>
</evidence>
<evidence type="ECO:0000259" key="9">
    <source>
        <dbReference type="Pfam" id="PF00749"/>
    </source>
</evidence>
<dbReference type="Gene3D" id="3.40.50.620">
    <property type="entry name" value="HUPs"/>
    <property type="match status" value="1"/>
</dbReference>
<dbReference type="SUPFAM" id="SSF52374">
    <property type="entry name" value="Nucleotidylyl transferase"/>
    <property type="match status" value="1"/>
</dbReference>
<dbReference type="InterPro" id="IPR020058">
    <property type="entry name" value="Glu/Gln-tRNA-synth_Ib_cat-dom"/>
</dbReference>
<evidence type="ECO:0000313" key="11">
    <source>
        <dbReference type="Proteomes" id="UP000048984"/>
    </source>
</evidence>
<protein>
    <submittedName>
        <fullName evidence="10">Glutamyl-Q tRNA(Asp) ligase</fullName>
    </submittedName>
</protein>
<dbReference type="PRINTS" id="PR00987">
    <property type="entry name" value="TRNASYNTHGLU"/>
</dbReference>
<dbReference type="NCBIfam" id="NF004315">
    <property type="entry name" value="PRK05710.1-4"/>
    <property type="match status" value="1"/>
</dbReference>
<feature type="region of interest" description="Disordered" evidence="8">
    <location>
        <begin position="115"/>
        <end position="136"/>
    </location>
</feature>
<keyword evidence="2" id="KW-0479">Metal-binding</keyword>
<accession>A0A0P6VRV9</accession>
<gene>
    <name evidence="10" type="ORF">ABB55_18390</name>
</gene>
<feature type="region of interest" description="Disordered" evidence="8">
    <location>
        <begin position="170"/>
        <end position="194"/>
    </location>
</feature>
<dbReference type="PANTHER" id="PTHR43311">
    <property type="entry name" value="GLUTAMATE--TRNA LIGASE"/>
    <property type="match status" value="1"/>
</dbReference>
<organism evidence="10 11">
    <name type="scientific">Prosthecodimorpha hirschii</name>
    <dbReference type="NCBI Taxonomy" id="665126"/>
    <lineage>
        <taxon>Bacteria</taxon>
        <taxon>Pseudomonadati</taxon>
        <taxon>Pseudomonadota</taxon>
        <taxon>Alphaproteobacteria</taxon>
        <taxon>Hyphomicrobiales</taxon>
        <taxon>Ancalomicrobiaceae</taxon>
        <taxon>Prosthecodimorpha</taxon>
    </lineage>
</organism>
<dbReference type="PANTHER" id="PTHR43311:SF1">
    <property type="entry name" value="GLUTAMYL-Q TRNA(ASP) SYNTHETASE"/>
    <property type="match status" value="1"/>
</dbReference>
<dbReference type="InterPro" id="IPR049940">
    <property type="entry name" value="GluQ/Sye"/>
</dbReference>
<evidence type="ECO:0000256" key="7">
    <source>
        <dbReference type="RuleBase" id="RU363037"/>
    </source>
</evidence>
<dbReference type="PROSITE" id="PS00178">
    <property type="entry name" value="AA_TRNA_LIGASE_I"/>
    <property type="match status" value="1"/>
</dbReference>
<comment type="similarity">
    <text evidence="7">Belongs to the class-I aminoacyl-tRNA synthetase family.</text>
</comment>
<feature type="compositionally biased region" description="Gly residues" evidence="8">
    <location>
        <begin position="176"/>
        <end position="187"/>
    </location>
</feature>
<dbReference type="Pfam" id="PF00749">
    <property type="entry name" value="tRNA-synt_1c"/>
    <property type="match status" value="2"/>
</dbReference>
<feature type="domain" description="Glutamyl/glutaminyl-tRNA synthetase class Ib catalytic" evidence="9">
    <location>
        <begin position="7"/>
        <end position="129"/>
    </location>
</feature>
<keyword evidence="3 7" id="KW-0547">Nucleotide-binding</keyword>
<dbReference type="Proteomes" id="UP000048984">
    <property type="component" value="Unassembled WGS sequence"/>
</dbReference>
<evidence type="ECO:0000256" key="4">
    <source>
        <dbReference type="ARBA" id="ARBA00022833"/>
    </source>
</evidence>
<comment type="caution">
    <text evidence="10">The sequence shown here is derived from an EMBL/GenBank/DDBJ whole genome shotgun (WGS) entry which is preliminary data.</text>
</comment>
<dbReference type="GO" id="GO:0004818">
    <property type="term" value="F:glutamate-tRNA ligase activity"/>
    <property type="evidence" value="ECO:0007669"/>
    <property type="project" value="TreeGrafter"/>
</dbReference>
<keyword evidence="1 7" id="KW-0436">Ligase</keyword>
<evidence type="ECO:0000256" key="5">
    <source>
        <dbReference type="ARBA" id="ARBA00022840"/>
    </source>
</evidence>
<dbReference type="GO" id="GO:0005829">
    <property type="term" value="C:cytosol"/>
    <property type="evidence" value="ECO:0007669"/>
    <property type="project" value="TreeGrafter"/>
</dbReference>
<dbReference type="EMBL" id="LJYW01000001">
    <property type="protein sequence ID" value="KPL53935.1"/>
    <property type="molecule type" value="Genomic_DNA"/>
</dbReference>
<dbReference type="InterPro" id="IPR000924">
    <property type="entry name" value="Glu/Gln-tRNA-synth"/>
</dbReference>
<evidence type="ECO:0000256" key="2">
    <source>
        <dbReference type="ARBA" id="ARBA00022723"/>
    </source>
</evidence>